<keyword evidence="1" id="KW-1003">Cell membrane</keyword>
<keyword evidence="9" id="KW-1133">Transmembrane helix</keyword>
<dbReference type="RefSeq" id="WP_066340298.1">
    <property type="nucleotide sequence ID" value="NZ_CP016503.1"/>
</dbReference>
<name>A0A1B1U5M5_9HELI</name>
<dbReference type="PANTHER" id="PTHR35809">
    <property type="entry name" value="ARCHAETIDYLSERINE DECARBOXYLASE PROENZYME-RELATED"/>
    <property type="match status" value="1"/>
</dbReference>
<dbReference type="Proteomes" id="UP000092884">
    <property type="component" value="Chromosome"/>
</dbReference>
<keyword evidence="3" id="KW-0443">Lipid metabolism</keyword>
<dbReference type="AlphaFoldDB" id="A0A1B1U5M5"/>
<keyword evidence="4 9" id="KW-0472">Membrane</keyword>
<keyword evidence="5" id="KW-0865">Zymogen</keyword>
<organism evidence="10 11">
    <name type="scientific">Helicobacter enhydrae</name>
    <dbReference type="NCBI Taxonomy" id="222136"/>
    <lineage>
        <taxon>Bacteria</taxon>
        <taxon>Pseudomonadati</taxon>
        <taxon>Campylobacterota</taxon>
        <taxon>Epsilonproteobacteria</taxon>
        <taxon>Campylobacterales</taxon>
        <taxon>Helicobacteraceae</taxon>
        <taxon>Helicobacter</taxon>
    </lineage>
</organism>
<dbReference type="PANTHER" id="PTHR35809:SF1">
    <property type="entry name" value="ARCHAETIDYLSERINE DECARBOXYLASE PROENZYME-RELATED"/>
    <property type="match status" value="1"/>
</dbReference>
<keyword evidence="9" id="KW-0812">Transmembrane</keyword>
<evidence type="ECO:0000256" key="5">
    <source>
        <dbReference type="ARBA" id="ARBA00023145"/>
    </source>
</evidence>
<evidence type="ECO:0000313" key="10">
    <source>
        <dbReference type="EMBL" id="ANV98097.1"/>
    </source>
</evidence>
<evidence type="ECO:0000256" key="6">
    <source>
        <dbReference type="ARBA" id="ARBA00023209"/>
    </source>
</evidence>
<dbReference type="OrthoDB" id="5323544at2"/>
<evidence type="ECO:0000256" key="9">
    <source>
        <dbReference type="SAM" id="Phobius"/>
    </source>
</evidence>
<keyword evidence="7" id="KW-1208">Phospholipid metabolism</keyword>
<dbReference type="InterPro" id="IPR033175">
    <property type="entry name" value="PSD-A"/>
</dbReference>
<dbReference type="STRING" id="222136.BBW65_04455"/>
<keyword evidence="11" id="KW-1185">Reference proteome</keyword>
<dbReference type="EMBL" id="CP016503">
    <property type="protein sequence ID" value="ANV98097.1"/>
    <property type="molecule type" value="Genomic_DNA"/>
</dbReference>
<gene>
    <name evidence="10" type="ORF">BBW65_04455</name>
</gene>
<evidence type="ECO:0000256" key="8">
    <source>
        <dbReference type="ARBA" id="ARBA00023317"/>
    </source>
</evidence>
<proteinExistence type="predicted"/>
<reference evidence="11" key="1">
    <citation type="submission" date="2016-07" db="EMBL/GenBank/DDBJ databases">
        <authorList>
            <person name="Florea S."/>
            <person name="Webb J.S."/>
            <person name="Jaromczyk J."/>
            <person name="Schardl C.L."/>
        </authorList>
    </citation>
    <scope>NUCLEOTIDE SEQUENCE [LARGE SCALE GENOMIC DNA]</scope>
    <source>
        <strain evidence="11">MIT 01-6242</strain>
    </source>
</reference>
<evidence type="ECO:0000256" key="4">
    <source>
        <dbReference type="ARBA" id="ARBA00023136"/>
    </source>
</evidence>
<keyword evidence="8" id="KW-0670">Pyruvate</keyword>
<evidence type="ECO:0000256" key="7">
    <source>
        <dbReference type="ARBA" id="ARBA00023264"/>
    </source>
</evidence>
<keyword evidence="2" id="KW-0444">Lipid biosynthesis</keyword>
<evidence type="ECO:0000256" key="3">
    <source>
        <dbReference type="ARBA" id="ARBA00023098"/>
    </source>
</evidence>
<dbReference type="GO" id="GO:0008654">
    <property type="term" value="P:phospholipid biosynthetic process"/>
    <property type="evidence" value="ECO:0007669"/>
    <property type="project" value="UniProtKB-KW"/>
</dbReference>
<feature type="transmembrane region" description="Helical" evidence="9">
    <location>
        <begin position="31"/>
        <end position="49"/>
    </location>
</feature>
<sequence>MNLQTFYITQSGFKICITLLFALLLTLLFEYNILAFLITTCLVFCLFIFRNPERSDKHISQDAFLAPIDGIIENILSQNQETIIVVKTGILDAGVVRAPYTSDTYEINKTNGIPLYFSTSKHHLAPHFYLKTPNFSIDVQQELLSTIPFDPIMPTLERNERIGFLKCGISTISVKNLKIQVNIGDKIRGGESILGYINEN</sequence>
<accession>A0A1B1U5M5</accession>
<evidence type="ECO:0000256" key="1">
    <source>
        <dbReference type="ARBA" id="ARBA00022475"/>
    </source>
</evidence>
<evidence type="ECO:0000313" key="11">
    <source>
        <dbReference type="Proteomes" id="UP000092884"/>
    </source>
</evidence>
<feature type="transmembrane region" description="Helical" evidence="9">
    <location>
        <begin position="7"/>
        <end position="25"/>
    </location>
</feature>
<keyword evidence="6" id="KW-0594">Phospholipid biosynthesis</keyword>
<protein>
    <recommendedName>
        <fullName evidence="12">Phosphatidylserine decarboxylase</fullName>
    </recommendedName>
</protein>
<evidence type="ECO:0008006" key="12">
    <source>
        <dbReference type="Google" id="ProtNLM"/>
    </source>
</evidence>
<evidence type="ECO:0000256" key="2">
    <source>
        <dbReference type="ARBA" id="ARBA00022516"/>
    </source>
</evidence>
<dbReference type="KEGG" id="het:BBW65_04455"/>